<feature type="signal peptide" evidence="1">
    <location>
        <begin position="1"/>
        <end position="20"/>
    </location>
</feature>
<keyword evidence="3" id="KW-1185">Reference proteome</keyword>
<accession>A0A5C3QIE1</accession>
<proteinExistence type="predicted"/>
<protein>
    <submittedName>
        <fullName evidence="2">Uncharacterized protein</fullName>
    </submittedName>
</protein>
<keyword evidence="1" id="KW-0732">Signal</keyword>
<gene>
    <name evidence="2" type="ORF">BDV98DRAFT_593484</name>
</gene>
<evidence type="ECO:0000313" key="3">
    <source>
        <dbReference type="Proteomes" id="UP000305067"/>
    </source>
</evidence>
<evidence type="ECO:0000313" key="2">
    <source>
        <dbReference type="EMBL" id="TFL01068.1"/>
    </source>
</evidence>
<sequence>MARIFSLVAVAALFFGAVQAQIPCSPGRYQCINNKNGAHVGVCEAGGQAWALIQKCSGRCVTASNGTPYCA</sequence>
<evidence type="ECO:0000256" key="1">
    <source>
        <dbReference type="SAM" id="SignalP"/>
    </source>
</evidence>
<feature type="chain" id="PRO_5022880171" evidence="1">
    <location>
        <begin position="21"/>
        <end position="71"/>
    </location>
</feature>
<dbReference type="Proteomes" id="UP000305067">
    <property type="component" value="Unassembled WGS sequence"/>
</dbReference>
<organism evidence="2 3">
    <name type="scientific">Pterulicium gracile</name>
    <dbReference type="NCBI Taxonomy" id="1884261"/>
    <lineage>
        <taxon>Eukaryota</taxon>
        <taxon>Fungi</taxon>
        <taxon>Dikarya</taxon>
        <taxon>Basidiomycota</taxon>
        <taxon>Agaricomycotina</taxon>
        <taxon>Agaricomycetes</taxon>
        <taxon>Agaricomycetidae</taxon>
        <taxon>Agaricales</taxon>
        <taxon>Pleurotineae</taxon>
        <taxon>Pterulaceae</taxon>
        <taxon>Pterulicium</taxon>
    </lineage>
</organism>
<dbReference type="EMBL" id="ML178826">
    <property type="protein sequence ID" value="TFL01068.1"/>
    <property type="molecule type" value="Genomic_DNA"/>
</dbReference>
<dbReference type="AlphaFoldDB" id="A0A5C3QIE1"/>
<reference evidence="2 3" key="1">
    <citation type="journal article" date="2019" name="Nat. Ecol. Evol.">
        <title>Megaphylogeny resolves global patterns of mushroom evolution.</title>
        <authorList>
            <person name="Varga T."/>
            <person name="Krizsan K."/>
            <person name="Foldi C."/>
            <person name="Dima B."/>
            <person name="Sanchez-Garcia M."/>
            <person name="Sanchez-Ramirez S."/>
            <person name="Szollosi G.J."/>
            <person name="Szarkandi J.G."/>
            <person name="Papp V."/>
            <person name="Albert L."/>
            <person name="Andreopoulos W."/>
            <person name="Angelini C."/>
            <person name="Antonin V."/>
            <person name="Barry K.W."/>
            <person name="Bougher N.L."/>
            <person name="Buchanan P."/>
            <person name="Buyck B."/>
            <person name="Bense V."/>
            <person name="Catcheside P."/>
            <person name="Chovatia M."/>
            <person name="Cooper J."/>
            <person name="Damon W."/>
            <person name="Desjardin D."/>
            <person name="Finy P."/>
            <person name="Geml J."/>
            <person name="Haridas S."/>
            <person name="Hughes K."/>
            <person name="Justo A."/>
            <person name="Karasinski D."/>
            <person name="Kautmanova I."/>
            <person name="Kiss B."/>
            <person name="Kocsube S."/>
            <person name="Kotiranta H."/>
            <person name="LaButti K.M."/>
            <person name="Lechner B.E."/>
            <person name="Liimatainen K."/>
            <person name="Lipzen A."/>
            <person name="Lukacs Z."/>
            <person name="Mihaltcheva S."/>
            <person name="Morgado L.N."/>
            <person name="Niskanen T."/>
            <person name="Noordeloos M.E."/>
            <person name="Ohm R.A."/>
            <person name="Ortiz-Santana B."/>
            <person name="Ovrebo C."/>
            <person name="Racz N."/>
            <person name="Riley R."/>
            <person name="Savchenko A."/>
            <person name="Shiryaev A."/>
            <person name="Soop K."/>
            <person name="Spirin V."/>
            <person name="Szebenyi C."/>
            <person name="Tomsovsky M."/>
            <person name="Tulloss R.E."/>
            <person name="Uehling J."/>
            <person name="Grigoriev I.V."/>
            <person name="Vagvolgyi C."/>
            <person name="Papp T."/>
            <person name="Martin F.M."/>
            <person name="Miettinen O."/>
            <person name="Hibbett D.S."/>
            <person name="Nagy L.G."/>
        </authorList>
    </citation>
    <scope>NUCLEOTIDE SEQUENCE [LARGE SCALE GENOMIC DNA]</scope>
    <source>
        <strain evidence="2 3">CBS 309.79</strain>
    </source>
</reference>
<name>A0A5C3QIE1_9AGAR</name>